<dbReference type="Proteomes" id="UP001589773">
    <property type="component" value="Unassembled WGS sequence"/>
</dbReference>
<dbReference type="Gene3D" id="3.40.50.150">
    <property type="entry name" value="Vaccinia Virus protein VP39"/>
    <property type="match status" value="1"/>
</dbReference>
<dbReference type="GO" id="GO:0032259">
    <property type="term" value="P:methylation"/>
    <property type="evidence" value="ECO:0007669"/>
    <property type="project" value="UniProtKB-KW"/>
</dbReference>
<evidence type="ECO:0000256" key="1">
    <source>
        <dbReference type="SAM" id="Coils"/>
    </source>
</evidence>
<organism evidence="3 4">
    <name type="scientific">Massilia consociata</name>
    <dbReference type="NCBI Taxonomy" id="760117"/>
    <lineage>
        <taxon>Bacteria</taxon>
        <taxon>Pseudomonadati</taxon>
        <taxon>Pseudomonadota</taxon>
        <taxon>Betaproteobacteria</taxon>
        <taxon>Burkholderiales</taxon>
        <taxon>Oxalobacteraceae</taxon>
        <taxon>Telluria group</taxon>
        <taxon>Massilia</taxon>
    </lineage>
</organism>
<name>A0ABV6FIV6_9BURK</name>
<dbReference type="SUPFAM" id="SSF53335">
    <property type="entry name" value="S-adenosyl-L-methionine-dependent methyltransferases"/>
    <property type="match status" value="1"/>
</dbReference>
<dbReference type="GO" id="GO:0008168">
    <property type="term" value="F:methyltransferase activity"/>
    <property type="evidence" value="ECO:0007669"/>
    <property type="project" value="UniProtKB-KW"/>
</dbReference>
<protein>
    <submittedName>
        <fullName evidence="3">FkbM family methyltransferase</fullName>
    </submittedName>
</protein>
<dbReference type="EMBL" id="JBHLWP010000013">
    <property type="protein sequence ID" value="MFC0253436.1"/>
    <property type="molecule type" value="Genomic_DNA"/>
</dbReference>
<evidence type="ECO:0000313" key="4">
    <source>
        <dbReference type="Proteomes" id="UP001589773"/>
    </source>
</evidence>
<feature type="coiled-coil region" evidence="1">
    <location>
        <begin position="253"/>
        <end position="294"/>
    </location>
</feature>
<evidence type="ECO:0000259" key="2">
    <source>
        <dbReference type="Pfam" id="PF05050"/>
    </source>
</evidence>
<dbReference type="PANTHER" id="PTHR34203:SF15">
    <property type="entry name" value="SLL1173 PROTEIN"/>
    <property type="match status" value="1"/>
</dbReference>
<dbReference type="Pfam" id="PF05050">
    <property type="entry name" value="Methyltransf_21"/>
    <property type="match status" value="1"/>
</dbReference>
<gene>
    <name evidence="3" type="ORF">ACFFJK_16170</name>
</gene>
<reference evidence="3 4" key="1">
    <citation type="submission" date="2024-09" db="EMBL/GenBank/DDBJ databases">
        <authorList>
            <person name="Sun Q."/>
            <person name="Mori K."/>
        </authorList>
    </citation>
    <scope>NUCLEOTIDE SEQUENCE [LARGE SCALE GENOMIC DNA]</scope>
    <source>
        <strain evidence="3 4">CCM 7792</strain>
    </source>
</reference>
<keyword evidence="3" id="KW-0808">Transferase</keyword>
<sequence>MSFISYAQNSEDVLLWRALGHIPNGFYIDVGANDPVEHSVTKAFYDAGWTGISIEPLPAFHQAFLEQRPRDVNLAIAAGAVDGELTLYDVPAVRGWASPEQSVAELHRAEGHEVAELTVPVRTLASVCEEHVHGEIHFLKIDVEGFEGEVLRGMDFARWRPWVLVIEATLPNSRATNHGAWEHLVLGQGYRYAWFDGLNRYYVAEEHAELLAQLDIQPNVFDDFIPHHLDKAWLQIDSLRADSALAWARAAELEQAARKADALEEQCRQLRQQLRDSELQAQQLEVQTQTLTAQLHDTAAWGKDLEQRLLAMLASTSWRITAPLRFVARRGPDSMAGIARRKAKGAARRGLRWLTSREALRRAVLPVVMRSPRLQALVASTLSAAKQAVAEGAAAGPAVPHSLRELPQSARDALEQLRRAYEPDKE</sequence>
<feature type="domain" description="Methyltransferase FkbM" evidence="2">
    <location>
        <begin position="29"/>
        <end position="192"/>
    </location>
</feature>
<dbReference type="InterPro" id="IPR006342">
    <property type="entry name" value="FkbM_mtfrase"/>
</dbReference>
<dbReference type="RefSeq" id="WP_379680480.1">
    <property type="nucleotide sequence ID" value="NZ_JBHLWP010000013.1"/>
</dbReference>
<dbReference type="NCBIfam" id="TIGR01444">
    <property type="entry name" value="fkbM_fam"/>
    <property type="match status" value="1"/>
</dbReference>
<accession>A0ABV6FIV6</accession>
<comment type="caution">
    <text evidence="3">The sequence shown here is derived from an EMBL/GenBank/DDBJ whole genome shotgun (WGS) entry which is preliminary data.</text>
</comment>
<dbReference type="InterPro" id="IPR052514">
    <property type="entry name" value="SAM-dependent_MTase"/>
</dbReference>
<dbReference type="PANTHER" id="PTHR34203">
    <property type="entry name" value="METHYLTRANSFERASE, FKBM FAMILY PROTEIN"/>
    <property type="match status" value="1"/>
</dbReference>
<evidence type="ECO:0000313" key="3">
    <source>
        <dbReference type="EMBL" id="MFC0253436.1"/>
    </source>
</evidence>
<keyword evidence="1" id="KW-0175">Coiled coil</keyword>
<keyword evidence="3" id="KW-0489">Methyltransferase</keyword>
<keyword evidence="4" id="KW-1185">Reference proteome</keyword>
<dbReference type="InterPro" id="IPR029063">
    <property type="entry name" value="SAM-dependent_MTases_sf"/>
</dbReference>
<proteinExistence type="predicted"/>